<organism evidence="3 4">
    <name type="scientific">Mus spicilegus</name>
    <name type="common">Mound-building mouse</name>
    <dbReference type="NCBI Taxonomy" id="10103"/>
    <lineage>
        <taxon>Eukaryota</taxon>
        <taxon>Metazoa</taxon>
        <taxon>Chordata</taxon>
        <taxon>Craniata</taxon>
        <taxon>Vertebrata</taxon>
        <taxon>Euteleostomi</taxon>
        <taxon>Mammalia</taxon>
        <taxon>Eutheria</taxon>
        <taxon>Euarchontoglires</taxon>
        <taxon>Glires</taxon>
        <taxon>Rodentia</taxon>
        <taxon>Myomorpha</taxon>
        <taxon>Muroidea</taxon>
        <taxon>Muridae</taxon>
        <taxon>Murinae</taxon>
        <taxon>Mus</taxon>
        <taxon>Mus</taxon>
    </lineage>
</organism>
<dbReference type="InterPro" id="IPR050694">
    <property type="entry name" value="LRRC14/PRAME"/>
</dbReference>
<evidence type="ECO:0000313" key="3">
    <source>
        <dbReference type="Ensembl" id="ENSMSIP00000012117.1"/>
    </source>
</evidence>
<evidence type="ECO:0000313" key="4">
    <source>
        <dbReference type="Proteomes" id="UP000694415"/>
    </source>
</evidence>
<dbReference type="PANTHER" id="PTHR14224:SF104">
    <property type="entry name" value="RIKEN CDNA C130073F10 GENE-RELATED"/>
    <property type="match status" value="1"/>
</dbReference>
<dbReference type="GeneTree" id="ENSGT01030000234531"/>
<dbReference type="PANTHER" id="PTHR14224">
    <property type="entry name" value="SIMILAR TO PREFERENTIALLY EXPRESSED ANTIGEN IN MELANOMA-LIKE 3"/>
    <property type="match status" value="1"/>
</dbReference>
<reference evidence="3" key="1">
    <citation type="submission" date="2025-08" db="UniProtKB">
        <authorList>
            <consortium name="Ensembl"/>
        </authorList>
    </citation>
    <scope>IDENTIFICATION</scope>
</reference>
<keyword evidence="2" id="KW-0677">Repeat</keyword>
<keyword evidence="4" id="KW-1185">Reference proteome</keyword>
<evidence type="ECO:0000256" key="1">
    <source>
        <dbReference type="ARBA" id="ARBA00022614"/>
    </source>
</evidence>
<dbReference type="Proteomes" id="UP000694415">
    <property type="component" value="Unplaced"/>
</dbReference>
<name>A0A8C6GW11_MUSSI</name>
<proteinExistence type="predicted"/>
<evidence type="ECO:0000256" key="2">
    <source>
        <dbReference type="ARBA" id="ARBA00022737"/>
    </source>
</evidence>
<dbReference type="Ensembl" id="ENSMSIT00000015372.1">
    <property type="protein sequence ID" value="ENSMSIP00000012117.1"/>
    <property type="gene ID" value="ENSMSIG00000010553.1"/>
</dbReference>
<keyword evidence="1" id="KW-0433">Leucine-rich repeat</keyword>
<dbReference type="AlphaFoldDB" id="A0A8C6GW11"/>
<accession>A0A8C6GW11</accession>
<protein>
    <submittedName>
        <fullName evidence="3">Uncharacterized protein</fullName>
    </submittedName>
</protein>
<reference evidence="3" key="2">
    <citation type="submission" date="2025-09" db="UniProtKB">
        <authorList>
            <consortium name="Ensembl"/>
        </authorList>
    </citation>
    <scope>IDENTIFICATION</scope>
</reference>
<sequence length="201" mass="23692">MSFQDIPTLQQLAIQGLASNEDTAVSALKDLPKVFFPLLFKNAFIKRHVKLVKHMVANWPYPNLYIGPLMDYYHADTFQAVLDGVDWLSSQKVRPKRCRLKELNLVDVNCDFLEIWTPTQDLLRVPPTQSEEKEEEDHTTEMVQPISVHADYVFLYPILKHDHEHFFRWVRQRLDIMPFSSYKLVPKKKKLRQDKMQEPLG</sequence>